<keyword evidence="1 2" id="KW-0238">DNA-binding</keyword>
<dbReference type="PIRSF" id="PIRSF004555">
    <property type="entry name" value="UCP004555"/>
    <property type="match status" value="1"/>
</dbReference>
<evidence type="ECO:0000256" key="1">
    <source>
        <dbReference type="ARBA" id="ARBA00023125"/>
    </source>
</evidence>
<dbReference type="Proteomes" id="UP000823933">
    <property type="component" value="Unassembled WGS sequence"/>
</dbReference>
<organism evidence="4 5">
    <name type="scientific">Candidatus Faecalibacterium intestinigallinarum</name>
    <dbReference type="NCBI Taxonomy" id="2838581"/>
    <lineage>
        <taxon>Bacteria</taxon>
        <taxon>Bacillati</taxon>
        <taxon>Bacillota</taxon>
        <taxon>Clostridia</taxon>
        <taxon>Eubacteriales</taxon>
        <taxon>Oscillospiraceae</taxon>
        <taxon>Faecalibacterium</taxon>
    </lineage>
</organism>
<proteinExistence type="inferred from homology"/>
<dbReference type="SUPFAM" id="SSF82607">
    <property type="entry name" value="YbaB-like"/>
    <property type="match status" value="1"/>
</dbReference>
<name>A0A9D1QC45_9FIRM</name>
<evidence type="ECO:0000313" key="5">
    <source>
        <dbReference type="Proteomes" id="UP000823933"/>
    </source>
</evidence>
<dbReference type="EMBL" id="DXHQ01000089">
    <property type="protein sequence ID" value="HIW09266.1"/>
    <property type="molecule type" value="Genomic_DNA"/>
</dbReference>
<dbReference type="GO" id="GO:0003677">
    <property type="term" value="F:DNA binding"/>
    <property type="evidence" value="ECO:0007669"/>
    <property type="project" value="UniProtKB-UniRule"/>
</dbReference>
<dbReference type="PANTHER" id="PTHR33449:SF1">
    <property type="entry name" value="NUCLEOID-ASSOCIATED PROTEIN YBAB"/>
    <property type="match status" value="1"/>
</dbReference>
<reference evidence="4" key="2">
    <citation type="submission" date="2021-04" db="EMBL/GenBank/DDBJ databases">
        <authorList>
            <person name="Gilroy R."/>
        </authorList>
    </citation>
    <scope>NUCLEOTIDE SEQUENCE</scope>
    <source>
        <strain evidence="4">ChiHcolR34-3080</strain>
    </source>
</reference>
<protein>
    <recommendedName>
        <fullName evidence="2">Nucleoid-associated protein H9890_07710</fullName>
    </recommendedName>
</protein>
<sequence>MKARMPGGYGRPDMNSLMRQAQKMQSDMQAKQAELEQTEYTASAPGEMVTVKMNGKHEVLEVAIKPEAVDPDDVEMLQDLVAAAVNAAVQAVDQAAAAEMGKLTGGLNIPGLGL</sequence>
<keyword evidence="2" id="KW-0963">Cytoplasm</keyword>
<evidence type="ECO:0000313" key="4">
    <source>
        <dbReference type="EMBL" id="HIW09266.1"/>
    </source>
</evidence>
<reference evidence="4" key="1">
    <citation type="journal article" date="2021" name="PeerJ">
        <title>Extensive microbial diversity within the chicken gut microbiome revealed by metagenomics and culture.</title>
        <authorList>
            <person name="Gilroy R."/>
            <person name="Ravi A."/>
            <person name="Getino M."/>
            <person name="Pursley I."/>
            <person name="Horton D.L."/>
            <person name="Alikhan N.F."/>
            <person name="Baker D."/>
            <person name="Gharbi K."/>
            <person name="Hall N."/>
            <person name="Watson M."/>
            <person name="Adriaenssens E.M."/>
            <person name="Foster-Nyarko E."/>
            <person name="Jarju S."/>
            <person name="Secka A."/>
            <person name="Antonio M."/>
            <person name="Oren A."/>
            <person name="Chaudhuri R.R."/>
            <person name="La Ragione R."/>
            <person name="Hildebrand F."/>
            <person name="Pallen M.J."/>
        </authorList>
    </citation>
    <scope>NUCLEOTIDE SEQUENCE</scope>
    <source>
        <strain evidence="4">ChiHcolR34-3080</strain>
    </source>
</reference>
<evidence type="ECO:0000256" key="2">
    <source>
        <dbReference type="HAMAP-Rule" id="MF_00274"/>
    </source>
</evidence>
<dbReference type="GO" id="GO:0043590">
    <property type="term" value="C:bacterial nucleoid"/>
    <property type="evidence" value="ECO:0007669"/>
    <property type="project" value="UniProtKB-UniRule"/>
</dbReference>
<dbReference type="PANTHER" id="PTHR33449">
    <property type="entry name" value="NUCLEOID-ASSOCIATED PROTEIN YBAB"/>
    <property type="match status" value="1"/>
</dbReference>
<evidence type="ECO:0000256" key="3">
    <source>
        <dbReference type="SAM" id="MobiDB-lite"/>
    </source>
</evidence>
<dbReference type="InterPro" id="IPR036894">
    <property type="entry name" value="YbaB-like_sf"/>
</dbReference>
<comment type="subunit">
    <text evidence="2">Homodimer.</text>
</comment>
<accession>A0A9D1QC45</accession>
<comment type="caution">
    <text evidence="4">The sequence shown here is derived from an EMBL/GenBank/DDBJ whole genome shotgun (WGS) entry which is preliminary data.</text>
</comment>
<dbReference type="AlphaFoldDB" id="A0A9D1QC45"/>
<dbReference type="InterPro" id="IPR004401">
    <property type="entry name" value="YbaB/EbfC"/>
</dbReference>
<comment type="function">
    <text evidence="2">Binds to DNA and alters its conformation. May be involved in regulation of gene expression, nucleoid organization and DNA protection.</text>
</comment>
<dbReference type="Gene3D" id="3.30.1310.10">
    <property type="entry name" value="Nucleoid-associated protein YbaB-like domain"/>
    <property type="match status" value="1"/>
</dbReference>
<comment type="similarity">
    <text evidence="2">Belongs to the YbaB/EbfC family.</text>
</comment>
<feature type="region of interest" description="Disordered" evidence="3">
    <location>
        <begin position="20"/>
        <end position="41"/>
    </location>
</feature>
<dbReference type="GO" id="GO:0005829">
    <property type="term" value="C:cytosol"/>
    <property type="evidence" value="ECO:0007669"/>
    <property type="project" value="TreeGrafter"/>
</dbReference>
<gene>
    <name evidence="4" type="ORF">H9890_07710</name>
</gene>
<dbReference type="NCBIfam" id="TIGR00103">
    <property type="entry name" value="DNA_YbaB_EbfC"/>
    <property type="match status" value="1"/>
</dbReference>
<dbReference type="HAMAP" id="MF_00274">
    <property type="entry name" value="DNA_YbaB_EbfC"/>
    <property type="match status" value="1"/>
</dbReference>
<feature type="compositionally biased region" description="Polar residues" evidence="3">
    <location>
        <begin position="20"/>
        <end position="29"/>
    </location>
</feature>
<comment type="subcellular location">
    <subcellularLocation>
        <location evidence="2">Cytoplasm</location>
        <location evidence="2">Nucleoid</location>
    </subcellularLocation>
</comment>
<dbReference type="Pfam" id="PF02575">
    <property type="entry name" value="YbaB_DNA_bd"/>
    <property type="match status" value="1"/>
</dbReference>